<dbReference type="OrthoDB" id="4924986at2759"/>
<feature type="region of interest" description="Disordered" evidence="1">
    <location>
        <begin position="1021"/>
        <end position="1331"/>
    </location>
</feature>
<evidence type="ECO:0000256" key="1">
    <source>
        <dbReference type="SAM" id="MobiDB-lite"/>
    </source>
</evidence>
<protein>
    <submittedName>
        <fullName evidence="2">Uncharacterized protein</fullName>
    </submittedName>
</protein>
<gene>
    <name evidence="2" type="ORF">G6O67_004536</name>
</gene>
<proteinExistence type="predicted"/>
<evidence type="ECO:0000313" key="3">
    <source>
        <dbReference type="Proteomes" id="UP000557566"/>
    </source>
</evidence>
<feature type="compositionally biased region" description="Acidic residues" evidence="1">
    <location>
        <begin position="1129"/>
        <end position="1138"/>
    </location>
</feature>
<feature type="compositionally biased region" description="Polar residues" evidence="1">
    <location>
        <begin position="976"/>
        <end position="987"/>
    </location>
</feature>
<keyword evidence="3" id="KW-1185">Reference proteome</keyword>
<reference evidence="2 3" key="1">
    <citation type="journal article" date="2020" name="Genome Biol. Evol.">
        <title>A new high-quality draft genome assembly of the Chinese cordyceps Ophiocordyceps sinensis.</title>
        <authorList>
            <person name="Shu R."/>
            <person name="Zhang J."/>
            <person name="Meng Q."/>
            <person name="Zhang H."/>
            <person name="Zhou G."/>
            <person name="Li M."/>
            <person name="Wu P."/>
            <person name="Zhao Y."/>
            <person name="Chen C."/>
            <person name="Qin Q."/>
        </authorList>
    </citation>
    <scope>NUCLEOTIDE SEQUENCE [LARGE SCALE GENOMIC DNA]</scope>
    <source>
        <strain evidence="2 3">IOZ07</strain>
    </source>
</reference>
<feature type="region of interest" description="Disordered" evidence="1">
    <location>
        <begin position="927"/>
        <end position="1006"/>
    </location>
</feature>
<feature type="compositionally biased region" description="Polar residues" evidence="1">
    <location>
        <begin position="679"/>
        <end position="697"/>
    </location>
</feature>
<feature type="compositionally biased region" description="Polar residues" evidence="1">
    <location>
        <begin position="354"/>
        <end position="365"/>
    </location>
</feature>
<feature type="region of interest" description="Disordered" evidence="1">
    <location>
        <begin position="671"/>
        <end position="702"/>
    </location>
</feature>
<feature type="region of interest" description="Disordered" evidence="1">
    <location>
        <begin position="348"/>
        <end position="380"/>
    </location>
</feature>
<dbReference type="EMBL" id="JAAVMX010000005">
    <property type="protein sequence ID" value="KAF4508115.1"/>
    <property type="molecule type" value="Genomic_DNA"/>
</dbReference>
<feature type="region of interest" description="Disordered" evidence="1">
    <location>
        <begin position="494"/>
        <end position="518"/>
    </location>
</feature>
<name>A0A8H4V538_9HYPO</name>
<feature type="compositionally biased region" description="Basic and acidic residues" evidence="1">
    <location>
        <begin position="1139"/>
        <end position="1148"/>
    </location>
</feature>
<feature type="region of interest" description="Disordered" evidence="1">
    <location>
        <begin position="716"/>
        <end position="736"/>
    </location>
</feature>
<feature type="compositionally biased region" description="Basic and acidic residues" evidence="1">
    <location>
        <begin position="1031"/>
        <end position="1060"/>
    </location>
</feature>
<feature type="region of interest" description="Disordered" evidence="1">
    <location>
        <begin position="621"/>
        <end position="641"/>
    </location>
</feature>
<comment type="caution">
    <text evidence="2">The sequence shown here is derived from an EMBL/GenBank/DDBJ whole genome shotgun (WGS) entry which is preliminary data.</text>
</comment>
<organism evidence="2 3">
    <name type="scientific">Ophiocordyceps sinensis</name>
    <dbReference type="NCBI Taxonomy" id="72228"/>
    <lineage>
        <taxon>Eukaryota</taxon>
        <taxon>Fungi</taxon>
        <taxon>Dikarya</taxon>
        <taxon>Ascomycota</taxon>
        <taxon>Pezizomycotina</taxon>
        <taxon>Sordariomycetes</taxon>
        <taxon>Hypocreomycetidae</taxon>
        <taxon>Hypocreales</taxon>
        <taxon>Ophiocordycipitaceae</taxon>
        <taxon>Ophiocordyceps</taxon>
    </lineage>
</organism>
<feature type="region of interest" description="Disordered" evidence="1">
    <location>
        <begin position="532"/>
        <end position="559"/>
    </location>
</feature>
<feature type="compositionally biased region" description="Low complexity" evidence="1">
    <location>
        <begin position="816"/>
        <end position="846"/>
    </location>
</feature>
<accession>A0A8H4V538</accession>
<feature type="region of interest" description="Disordered" evidence="1">
    <location>
        <begin position="815"/>
        <end position="855"/>
    </location>
</feature>
<sequence length="1331" mass="145257">MDATNTGQRSLGECKNSTAWPGVAEQHVETEENGAGCMEPASTNSLTEPYLEAKPGWTRVKTKARASSTKVRHIMTRIGAIALRFRRKKKTTETQDQGERCELPRPRRQRTEAFKPCHGDWALVGCPQSKAEMASLVMAAQVEIANRVLELPDHAFVAELDHFLKSVHTKVIPTKRGIDRHYHLDQVGIVGGYRLKTYERIWPILEKGAAMAGRKIDVQAAAFAQLAAHLQQTRRNPRVQIAAHGQPDLSDIADMTEPESFIALVGAPMVTADAKSPLKRAAQPHSPVRDKAARLSETKVELLPASTPRVEPSPIKSAPLAASFADTPAPRKLVAMSPETLAAGSSVRMAPGQAPSSPLRPNTATRVFRVPSDDDDSTLTPKTYTTTKTFQVSPDDDITLTPTVRTATGVFMAPSCDSSSSSSFGINTSHERADAQNGDHLVLVPKHNTFSNARRLPSDDESSLSLDANNSFGATPIPTGHRLALSINSSTPPQAFRVASGDNFGSGPEHAGAQTLPAQLSPVDSTRHVTLTPAGRHQSESTTPHTSVPMPSLRTPSPPREKLGLVDAIPSCTPRLLVTKPEGFDSSKRTSFDFGGTSPSFNALSLTSLSWVNSRRAVEAQEKHRRKSEPPLRPFFKSRVPAGLSTSPKKVRFHDGFVDTNSLSPGLLGSRPCEHEPANANTHQRPVSHTPETTITPSAALGGTATPAISWAQMTGRAASDAVGQSTPQTSNQVNDRKSVFSVDIRRNLNIFGGDEDTPSKQRYNAVALLAHIAEANCDGQAKVVVTQEHGRLFVRFKLPTKFAFMFPPDQGFNESRFTTTPSISSSPRIRVHGPSPSVQGGVPSPRHSPLQTPAVDSAHHDNIVMCDDFAPSPLGFHTDPASGHGEHVDQDVNDSFSLSIDATENFGYEDRSTTIPWDQVSGLRLDSQDDGATPFQPPQSDAMDRSDGSLTELMTPDVEMTPAPEYEGSPERMWTRSNVESGGQTADQEHGMTASFTQRPAPDQRLDREYKASIYHIHRQAADDDECDWDHEPRQEQDDAVRARDHDSPGRDYMRDFISRSKPKRLSATETGSPIAFSAKRQPLGAKDPNTESPLMGRRKTQAGEQQQAQSPFKRGAAPMLNHQSFVVDEDDEMEDGEPTKSARARENVATWHQSDEEMVDAPLARRSSRLLTLKRQMASKRSSTADPATVSKRSGSGRGHAPKAKSKRDASQQTRLNTRRNKGNAEYPAQLLARQGLDEMDVDAPARHPRKTTKSSKCTKSVRWNEPLRSLQDESPKKMTIRDTQARAGVADRKKPKGTVRQMAKQLASVKEPPGRQGRITRAAARALE</sequence>
<dbReference type="Proteomes" id="UP000557566">
    <property type="component" value="Unassembled WGS sequence"/>
</dbReference>
<feature type="compositionally biased region" description="Polar residues" evidence="1">
    <location>
        <begin position="1181"/>
        <end position="1196"/>
    </location>
</feature>
<feature type="compositionally biased region" description="Polar residues" evidence="1">
    <location>
        <begin position="723"/>
        <end position="734"/>
    </location>
</feature>
<evidence type="ECO:0000313" key="2">
    <source>
        <dbReference type="EMBL" id="KAF4508115.1"/>
    </source>
</evidence>
<feature type="compositionally biased region" description="Basic and acidic residues" evidence="1">
    <location>
        <begin position="1273"/>
        <end position="1295"/>
    </location>
</feature>